<dbReference type="FunFam" id="3.40.50.300:FF:000913">
    <property type="entry name" value="ABC multidrug transporter SitT"/>
    <property type="match status" value="1"/>
</dbReference>
<feature type="transmembrane region" description="Helical" evidence="10">
    <location>
        <begin position="110"/>
        <end position="127"/>
    </location>
</feature>
<dbReference type="FunFam" id="3.40.50.300:FF:001530">
    <property type="entry name" value="ABC multidrug transporter (Eurofung)"/>
    <property type="match status" value="1"/>
</dbReference>
<dbReference type="InterPro" id="IPR003439">
    <property type="entry name" value="ABC_transporter-like_ATP-bd"/>
</dbReference>
<dbReference type="InterPro" id="IPR039421">
    <property type="entry name" value="Type_1_exporter"/>
</dbReference>
<comment type="subcellular location">
    <subcellularLocation>
        <location evidence="2">Endomembrane system</location>
    </subcellularLocation>
    <subcellularLocation>
        <location evidence="1">Membrane</location>
        <topology evidence="1">Multi-pass membrane protein</topology>
    </subcellularLocation>
</comment>
<dbReference type="GO" id="GO:0005524">
    <property type="term" value="F:ATP binding"/>
    <property type="evidence" value="ECO:0007669"/>
    <property type="project" value="UniProtKB-KW"/>
</dbReference>
<evidence type="ECO:0000313" key="13">
    <source>
        <dbReference type="EMBL" id="CAG7958159.1"/>
    </source>
</evidence>
<comment type="caution">
    <text evidence="13">The sequence shown here is derived from an EMBL/GenBank/DDBJ whole genome shotgun (WGS) entry which is preliminary data.</text>
</comment>
<dbReference type="Gene3D" id="1.20.1560.10">
    <property type="entry name" value="ABC transporter type 1, transmembrane domain"/>
    <property type="match status" value="3"/>
</dbReference>
<name>A0A9W4HBC5_PENOL</name>
<dbReference type="InterPro" id="IPR027417">
    <property type="entry name" value="P-loop_NTPase"/>
</dbReference>
<evidence type="ECO:0000259" key="11">
    <source>
        <dbReference type="PROSITE" id="PS50893"/>
    </source>
</evidence>
<feature type="transmembrane region" description="Helical" evidence="10">
    <location>
        <begin position="702"/>
        <end position="725"/>
    </location>
</feature>
<dbReference type="GO" id="GO:0012505">
    <property type="term" value="C:endomembrane system"/>
    <property type="evidence" value="ECO:0007669"/>
    <property type="project" value="UniProtKB-SubCell"/>
</dbReference>
<dbReference type="PROSITE" id="PS50929">
    <property type="entry name" value="ABC_TM1F"/>
    <property type="match status" value="2"/>
</dbReference>
<evidence type="ECO:0000256" key="3">
    <source>
        <dbReference type="ARBA" id="ARBA00007577"/>
    </source>
</evidence>
<feature type="transmembrane region" description="Helical" evidence="10">
    <location>
        <begin position="134"/>
        <end position="157"/>
    </location>
</feature>
<sequence>MNIIFGKIVGDFNSYSLPDTPLNEHTFKSSINKSSLYIVYLFIGKFVLTYIAMICFRIISLFASASLRLEYTRSLFSLPVSKIDEISVGTVSNAITAQSNTIQQSVSDRLAILFQSIALLIAAYAIAFRYSWALTLVVSSAILFVVICFCLTVPLLIKGQQHVDQADNKHASIAADAFGSIRTVFSLGAEASLTKKHSHWIEEARRRGLGMSLVTGTHLATLFFAMYVSFALAFWYGLKLYREGHIANINTVITVFFSVLLVVTVMGGIASPLMAISKAISASGAFFGVIDSEPAPLDGLRDPEVTSQADIVFENISFAYPTRPDTRVLKGFSACFPRGKTTALVGPSGSGKSTIVALIERWYRIDASGKDTSETTKGQILVDGHNINELDVRWWRSQVGLVQQEPFLFNDSIFQNVSYGLIGSQWENESDATKLGLVSTACKEAYADEFIERLPDGYSTMVGEGGITLSGGQRQRLAIARSIVGKPPILVLDEATSSIDVRGEKVVQAALDRVSKDRTTIMIAHRLSTVRRADNIVVMKEGVCVEQGSHQELMLQGAIYHSLVNAQQLEPLDNASDDGAEELVISQKEEIQPHDYPVNEDGEKEEESQTPTKTKAKGLTLSLGLANFWALMFFVLAIAMATFYFLLGTSANTMSMHVGSTYRKEYFANTLKKPVSFYDREENSSGTLISRLTLDPKQIQDLLGPMGVFPLISIFNVIGCVAISFSFGWKLAAVTFFGAMPFILFAAFMRLRYETHFESMNAEVYADSSKFATEAIRAFRTVSALTMETTIIDRYSGLLKEQRSKAFRKSWYATLVFAFSDSVELCAMALTFWYGGQLLASREYDPVAFFVVYIAIIQGGQAAGQFLSFGPNVAQAKASANRMLTSRIPSEGQLESSTAAPMPRDLRPSVELRGVSFSYQSRNLTTFADLNISIDSGQFVAFVGPSGCGKSTVISLLERFYDPTAGSILFGGQDISSIQKSSYRRALSLVAQEPKLFEGSIRDNLLLGIEDNEDSETEERMIQACKDAEIHDFITSLPDGYLTELGVNAQTSLSGGQKQRLCIARALIRKPLLLLLDEATSSLDSHSEKLVQEAMERLAGKKNMTIIAVAHRLATIQKADVIFVFGEGARGQGSKILEKGSHHELLRNKGPYWQMCQAQALDR</sequence>
<dbReference type="PROSITE" id="PS50893">
    <property type="entry name" value="ABC_TRANSPORTER_2"/>
    <property type="match status" value="2"/>
</dbReference>
<dbReference type="AlphaFoldDB" id="A0A9W4HBC5"/>
<feature type="transmembrane region" description="Helical" evidence="10">
    <location>
        <begin position="628"/>
        <end position="647"/>
    </location>
</feature>
<dbReference type="PANTHER" id="PTHR24221:SF213">
    <property type="entry name" value="ABC MULTIDRUG TRANSPORTER (EUROFUNG)"/>
    <property type="match status" value="1"/>
</dbReference>
<dbReference type="InterPro" id="IPR036640">
    <property type="entry name" value="ABC1_TM_sf"/>
</dbReference>
<feature type="domain" description="ABC transmembrane type-1" evidence="12">
    <location>
        <begin position="629"/>
        <end position="875"/>
    </location>
</feature>
<keyword evidence="14" id="KW-1185">Reference proteome</keyword>
<gene>
    <name evidence="13" type="ORF">POLS_LOCUS663</name>
</gene>
<feature type="transmembrane region" description="Helical" evidence="10">
    <location>
        <begin position="219"/>
        <end position="238"/>
    </location>
</feature>
<dbReference type="GO" id="GO:0016887">
    <property type="term" value="F:ATP hydrolysis activity"/>
    <property type="evidence" value="ECO:0007669"/>
    <property type="project" value="InterPro"/>
</dbReference>
<proteinExistence type="inferred from homology"/>
<dbReference type="CDD" id="cd18577">
    <property type="entry name" value="ABC_6TM_Pgp_ABCB1_D1_like"/>
    <property type="match status" value="1"/>
</dbReference>
<dbReference type="OrthoDB" id="6500128at2759"/>
<keyword evidence="6" id="KW-0067">ATP-binding</keyword>
<evidence type="ECO:0000256" key="10">
    <source>
        <dbReference type="SAM" id="Phobius"/>
    </source>
</evidence>
<accession>A0A9W4HBC5</accession>
<feature type="transmembrane region" description="Helical" evidence="10">
    <location>
        <begin position="811"/>
        <end position="835"/>
    </location>
</feature>
<feature type="compositionally biased region" description="Acidic residues" evidence="9">
    <location>
        <begin position="598"/>
        <end position="608"/>
    </location>
</feature>
<evidence type="ECO:0000256" key="9">
    <source>
        <dbReference type="SAM" id="MobiDB-lite"/>
    </source>
</evidence>
<dbReference type="InterPro" id="IPR003593">
    <property type="entry name" value="AAA+_ATPase"/>
</dbReference>
<evidence type="ECO:0000256" key="8">
    <source>
        <dbReference type="ARBA" id="ARBA00023136"/>
    </source>
</evidence>
<keyword evidence="8 10" id="KW-0472">Membrane</keyword>
<feature type="domain" description="ABC transporter" evidence="11">
    <location>
        <begin position="910"/>
        <end position="1158"/>
    </location>
</feature>
<evidence type="ECO:0000259" key="12">
    <source>
        <dbReference type="PROSITE" id="PS50929"/>
    </source>
</evidence>
<dbReference type="SUPFAM" id="SSF52540">
    <property type="entry name" value="P-loop containing nucleoside triphosphate hydrolases"/>
    <property type="match status" value="2"/>
</dbReference>
<dbReference type="Pfam" id="PF00005">
    <property type="entry name" value="ABC_tran"/>
    <property type="match status" value="2"/>
</dbReference>
<keyword evidence="7 10" id="KW-1133">Transmembrane helix</keyword>
<dbReference type="Gene3D" id="3.40.50.300">
    <property type="entry name" value="P-loop containing nucleotide triphosphate hydrolases"/>
    <property type="match status" value="2"/>
</dbReference>
<dbReference type="CDD" id="cd18578">
    <property type="entry name" value="ABC_6TM_Pgp_ABCB1_D2_like"/>
    <property type="match status" value="1"/>
</dbReference>
<keyword evidence="4 10" id="KW-0812">Transmembrane</keyword>
<evidence type="ECO:0000313" key="14">
    <source>
        <dbReference type="Proteomes" id="UP001153618"/>
    </source>
</evidence>
<feature type="transmembrane region" description="Helical" evidence="10">
    <location>
        <begin position="37"/>
        <end position="59"/>
    </location>
</feature>
<keyword evidence="5" id="KW-0547">Nucleotide-binding</keyword>
<dbReference type="GO" id="GO:0140359">
    <property type="term" value="F:ABC-type transporter activity"/>
    <property type="evidence" value="ECO:0007669"/>
    <property type="project" value="InterPro"/>
</dbReference>
<reference evidence="13" key="1">
    <citation type="submission" date="2021-07" db="EMBL/GenBank/DDBJ databases">
        <authorList>
            <person name="Branca A.L. A."/>
        </authorList>
    </citation>
    <scope>NUCLEOTIDE SEQUENCE</scope>
</reference>
<comment type="similarity">
    <text evidence="3">Belongs to the ABC transporter superfamily. ABCB family. Multidrug resistance exporter (TC 3.A.1.201) subfamily.</text>
</comment>
<dbReference type="GO" id="GO:0016020">
    <property type="term" value="C:membrane"/>
    <property type="evidence" value="ECO:0007669"/>
    <property type="project" value="UniProtKB-SubCell"/>
</dbReference>
<dbReference type="PROSITE" id="PS00211">
    <property type="entry name" value="ABC_TRANSPORTER_1"/>
    <property type="match status" value="2"/>
</dbReference>
<dbReference type="PANTHER" id="PTHR24221">
    <property type="entry name" value="ATP-BINDING CASSETTE SUB-FAMILY B"/>
    <property type="match status" value="1"/>
</dbReference>
<dbReference type="Proteomes" id="UP001153618">
    <property type="component" value="Unassembled WGS sequence"/>
</dbReference>
<dbReference type="SMART" id="SM00382">
    <property type="entry name" value="AAA"/>
    <property type="match status" value="2"/>
</dbReference>
<dbReference type="InterPro" id="IPR017871">
    <property type="entry name" value="ABC_transporter-like_CS"/>
</dbReference>
<dbReference type="Pfam" id="PF00664">
    <property type="entry name" value="ABC_membrane"/>
    <property type="match status" value="2"/>
</dbReference>
<feature type="transmembrane region" description="Helical" evidence="10">
    <location>
        <begin position="731"/>
        <end position="751"/>
    </location>
</feature>
<feature type="domain" description="ABC transmembrane type-1" evidence="12">
    <location>
        <begin position="1"/>
        <end position="278"/>
    </location>
</feature>
<evidence type="ECO:0000256" key="1">
    <source>
        <dbReference type="ARBA" id="ARBA00004141"/>
    </source>
</evidence>
<dbReference type="EMBL" id="CAJVOS010000008">
    <property type="protein sequence ID" value="CAG7958159.1"/>
    <property type="molecule type" value="Genomic_DNA"/>
</dbReference>
<evidence type="ECO:0000256" key="5">
    <source>
        <dbReference type="ARBA" id="ARBA00022741"/>
    </source>
</evidence>
<organism evidence="13 14">
    <name type="scientific">Penicillium olsonii</name>
    <dbReference type="NCBI Taxonomy" id="99116"/>
    <lineage>
        <taxon>Eukaryota</taxon>
        <taxon>Fungi</taxon>
        <taxon>Dikarya</taxon>
        <taxon>Ascomycota</taxon>
        <taxon>Pezizomycotina</taxon>
        <taxon>Eurotiomycetes</taxon>
        <taxon>Eurotiomycetidae</taxon>
        <taxon>Eurotiales</taxon>
        <taxon>Aspergillaceae</taxon>
        <taxon>Penicillium</taxon>
    </lineage>
</organism>
<feature type="transmembrane region" description="Helical" evidence="10">
    <location>
        <begin position="250"/>
        <end position="270"/>
    </location>
</feature>
<evidence type="ECO:0000256" key="2">
    <source>
        <dbReference type="ARBA" id="ARBA00004308"/>
    </source>
</evidence>
<evidence type="ECO:0000256" key="4">
    <source>
        <dbReference type="ARBA" id="ARBA00022692"/>
    </source>
</evidence>
<feature type="transmembrane region" description="Helical" evidence="10">
    <location>
        <begin position="847"/>
        <end position="867"/>
    </location>
</feature>
<feature type="domain" description="ABC transporter" evidence="11">
    <location>
        <begin position="311"/>
        <end position="566"/>
    </location>
</feature>
<feature type="region of interest" description="Disordered" evidence="9">
    <location>
        <begin position="590"/>
        <end position="614"/>
    </location>
</feature>
<dbReference type="SUPFAM" id="SSF90123">
    <property type="entry name" value="ABC transporter transmembrane region"/>
    <property type="match status" value="2"/>
</dbReference>
<protein>
    <submittedName>
        <fullName evidence="13">Uncharacterized protein</fullName>
    </submittedName>
</protein>
<dbReference type="InterPro" id="IPR011527">
    <property type="entry name" value="ABC1_TM_dom"/>
</dbReference>
<evidence type="ECO:0000256" key="7">
    <source>
        <dbReference type="ARBA" id="ARBA00022989"/>
    </source>
</evidence>
<evidence type="ECO:0000256" key="6">
    <source>
        <dbReference type="ARBA" id="ARBA00022840"/>
    </source>
</evidence>